<feature type="non-terminal residue" evidence="5">
    <location>
        <position position="857"/>
    </location>
</feature>
<dbReference type="Proteomes" id="UP000310158">
    <property type="component" value="Unassembled WGS sequence"/>
</dbReference>
<organism evidence="5 6">
    <name type="scientific">Bondarzewia mesenterica</name>
    <dbReference type="NCBI Taxonomy" id="1095465"/>
    <lineage>
        <taxon>Eukaryota</taxon>
        <taxon>Fungi</taxon>
        <taxon>Dikarya</taxon>
        <taxon>Basidiomycota</taxon>
        <taxon>Agaricomycotina</taxon>
        <taxon>Agaricomycetes</taxon>
        <taxon>Russulales</taxon>
        <taxon>Bondarzewiaceae</taxon>
        <taxon>Bondarzewia</taxon>
    </lineage>
</organism>
<dbReference type="InterPro" id="IPR036526">
    <property type="entry name" value="C-N_Hydrolase_sf"/>
</dbReference>
<dbReference type="Pfam" id="PF00795">
    <property type="entry name" value="CN_hydrolase"/>
    <property type="match status" value="1"/>
</dbReference>
<keyword evidence="1" id="KW-0378">Hydrolase</keyword>
<feature type="domain" description="CN hydrolase" evidence="4">
    <location>
        <begin position="5"/>
        <end position="317"/>
    </location>
</feature>
<evidence type="ECO:0000256" key="1">
    <source>
        <dbReference type="ARBA" id="ARBA00022801"/>
    </source>
</evidence>
<dbReference type="Gene3D" id="3.60.110.10">
    <property type="entry name" value="Carbon-nitrogen hydrolase"/>
    <property type="match status" value="1"/>
</dbReference>
<dbReference type="CDD" id="cd12148">
    <property type="entry name" value="fungal_TF_MHR"/>
    <property type="match status" value="1"/>
</dbReference>
<evidence type="ECO:0000313" key="5">
    <source>
        <dbReference type="EMBL" id="THH05566.1"/>
    </source>
</evidence>
<evidence type="ECO:0000256" key="2">
    <source>
        <dbReference type="ARBA" id="ARBA00023242"/>
    </source>
</evidence>
<name>A0A4S4L2I9_9AGAM</name>
<accession>A0A4S4L2I9</accession>
<dbReference type="InterPro" id="IPR007219">
    <property type="entry name" value="XnlR_reg_dom"/>
</dbReference>
<sequence>MPRPLRVAAAQVGRIDRGTPRPQILARLLALLDQAASQNVKLVVFPETTFTTFFPRYLIFDQAELDSYFEVEDAETGIVESANVKAFFDKAKELDVDVVIGYAEKMPDGTPYNTASYVSGGRVVSKYRKVHLPGTFEPFNDHPDTTNQLEKRYFRPGNLGFRAFRAPNLRHGTRSPIVGMLICNDRRWAEGWRCYGLQGIEIACIGFNTTAWAPELWGSSENLTRDQARDDAMFHHKLVVQANAYSNASTSRSRSLASLSLILCLSFEAFCITSARCGWDDGKFELITGSMIVDPEGYIVAENKSDGDELVVADIDLDACSQTRKACTFDELPPERKKPTKRALPPSTDELHLGGTSSPGSDSLTHVPDKRARRTSTAAATTDNATTTPGGSNVDFAGMHALIEAATQQEHQRAAAASTSAEPASLDLSISDTLEPHALTTLLTDDLLPIGTRQAGPDSSDLPETGYIRQISADKSKPQYIIFSSKPHKRVNARPAQEQLNLVKATLSMLHPPPPEQYLVDVYVRTCNSAFPVLTPPSDYRTLELPLLRKVYLTSLIHCREYRASARAVRRIDLAGSVDKGQNSTRLSSISLALLDLSGRPVLDAEDRYILLAKTIAQAQLLGLHIDPTNWVLPTWEKDLRRVLWWALHIHDAWMSFLNARPRHIQSGNHSVPLPLLSSVLSTSGLSSLSTTDSVRSPQSFVWLCRLSLLVARLQERVCTLASEQASRQERLSRVMEIEIDAGKLLQEVREEEAQAMITDVVPTGVDVGHILSSITSSLIRLSLATTSSSPSHPSSLAAATLQANLRTNPIILLSRLIFALRTANQKNHWDLAEAALNRAESVATVLRSADEFANVV</sequence>
<reference evidence="5 6" key="1">
    <citation type="submission" date="2019-02" db="EMBL/GenBank/DDBJ databases">
        <title>Genome sequencing of the rare red list fungi Bondarzewia mesenterica.</title>
        <authorList>
            <person name="Buettner E."/>
            <person name="Kellner H."/>
        </authorList>
    </citation>
    <scope>NUCLEOTIDE SEQUENCE [LARGE SCALE GENOMIC DNA]</scope>
    <source>
        <strain evidence="5 6">DSM 108281</strain>
    </source>
</reference>
<dbReference type="InterPro" id="IPR003010">
    <property type="entry name" value="C-N_Hydrolase"/>
</dbReference>
<dbReference type="GO" id="GO:0008270">
    <property type="term" value="F:zinc ion binding"/>
    <property type="evidence" value="ECO:0007669"/>
    <property type="project" value="InterPro"/>
</dbReference>
<evidence type="ECO:0000259" key="4">
    <source>
        <dbReference type="PROSITE" id="PS50263"/>
    </source>
</evidence>
<comment type="caution">
    <text evidence="5">The sequence shown here is derived from an EMBL/GenBank/DDBJ whole genome shotgun (WGS) entry which is preliminary data.</text>
</comment>
<dbReference type="AlphaFoldDB" id="A0A4S4L2I9"/>
<dbReference type="PANTHER" id="PTHR43674:SF12">
    <property type="entry name" value="NITRILASE C965.09-RELATED"/>
    <property type="match status" value="1"/>
</dbReference>
<dbReference type="GO" id="GO:0003677">
    <property type="term" value="F:DNA binding"/>
    <property type="evidence" value="ECO:0007669"/>
    <property type="project" value="InterPro"/>
</dbReference>
<evidence type="ECO:0000256" key="3">
    <source>
        <dbReference type="SAM" id="MobiDB-lite"/>
    </source>
</evidence>
<dbReference type="GO" id="GO:0006351">
    <property type="term" value="P:DNA-templated transcription"/>
    <property type="evidence" value="ECO:0007669"/>
    <property type="project" value="InterPro"/>
</dbReference>
<keyword evidence="2" id="KW-0539">Nucleus</keyword>
<dbReference type="Pfam" id="PF04082">
    <property type="entry name" value="Fungal_trans"/>
    <property type="match status" value="1"/>
</dbReference>
<dbReference type="InterPro" id="IPR050345">
    <property type="entry name" value="Aliph_Amidase/BUP"/>
</dbReference>
<feature type="compositionally biased region" description="Low complexity" evidence="3">
    <location>
        <begin position="375"/>
        <end position="388"/>
    </location>
</feature>
<proteinExistence type="predicted"/>
<dbReference type="GO" id="GO:0016811">
    <property type="term" value="F:hydrolase activity, acting on carbon-nitrogen (but not peptide) bonds, in linear amides"/>
    <property type="evidence" value="ECO:0007669"/>
    <property type="project" value="TreeGrafter"/>
</dbReference>
<dbReference type="SMART" id="SM00906">
    <property type="entry name" value="Fungal_trans"/>
    <property type="match status" value="1"/>
</dbReference>
<dbReference type="PROSITE" id="PS50263">
    <property type="entry name" value="CN_HYDROLASE"/>
    <property type="match status" value="1"/>
</dbReference>
<keyword evidence="6" id="KW-1185">Reference proteome</keyword>
<protein>
    <recommendedName>
        <fullName evidence="4">CN hydrolase domain-containing protein</fullName>
    </recommendedName>
</protein>
<feature type="region of interest" description="Disordered" evidence="3">
    <location>
        <begin position="330"/>
        <end position="395"/>
    </location>
</feature>
<dbReference type="PANTHER" id="PTHR43674">
    <property type="entry name" value="NITRILASE C965.09-RELATED"/>
    <property type="match status" value="1"/>
</dbReference>
<dbReference type="OrthoDB" id="10250282at2759"/>
<evidence type="ECO:0000313" key="6">
    <source>
        <dbReference type="Proteomes" id="UP000310158"/>
    </source>
</evidence>
<feature type="compositionally biased region" description="Polar residues" evidence="3">
    <location>
        <begin position="355"/>
        <end position="364"/>
    </location>
</feature>
<dbReference type="EMBL" id="SGPL01000991">
    <property type="protein sequence ID" value="THH05566.1"/>
    <property type="molecule type" value="Genomic_DNA"/>
</dbReference>
<gene>
    <name evidence="5" type="ORF">EW146_g9872</name>
</gene>
<dbReference type="SUPFAM" id="SSF56317">
    <property type="entry name" value="Carbon-nitrogen hydrolase"/>
    <property type="match status" value="1"/>
</dbReference>